<sequence length="88" mass="10160">MGLEKFGYLQKGEFENFPIVRNHYRMHGHSIMECFILHQHLQKQKELVKESKGNDMVTTLPLVDTNPVRELNMAIESNLAVKGLEHGL</sequence>
<reference evidence="1 2" key="1">
    <citation type="journal article" date="2021" name="Hortic Res">
        <title>Chromosome-scale assembly of the Dendrobium chrysotoxum genome enhances the understanding of orchid evolution.</title>
        <authorList>
            <person name="Zhang Y."/>
            <person name="Zhang G.Q."/>
            <person name="Zhang D."/>
            <person name="Liu X.D."/>
            <person name="Xu X.Y."/>
            <person name="Sun W.H."/>
            <person name="Yu X."/>
            <person name="Zhu X."/>
            <person name="Wang Z.W."/>
            <person name="Zhao X."/>
            <person name="Zhong W.Y."/>
            <person name="Chen H."/>
            <person name="Yin W.L."/>
            <person name="Huang T."/>
            <person name="Niu S.C."/>
            <person name="Liu Z.J."/>
        </authorList>
    </citation>
    <scope>NUCLEOTIDE SEQUENCE [LARGE SCALE GENOMIC DNA]</scope>
    <source>
        <strain evidence="1">Lindl</strain>
    </source>
</reference>
<keyword evidence="2" id="KW-1185">Reference proteome</keyword>
<accession>A0AAV7HCY9</accession>
<name>A0AAV7HCY9_DENCH</name>
<evidence type="ECO:0000313" key="2">
    <source>
        <dbReference type="Proteomes" id="UP000775213"/>
    </source>
</evidence>
<comment type="caution">
    <text evidence="1">The sequence shown here is derived from an EMBL/GenBank/DDBJ whole genome shotgun (WGS) entry which is preliminary data.</text>
</comment>
<organism evidence="1 2">
    <name type="scientific">Dendrobium chrysotoxum</name>
    <name type="common">Orchid</name>
    <dbReference type="NCBI Taxonomy" id="161865"/>
    <lineage>
        <taxon>Eukaryota</taxon>
        <taxon>Viridiplantae</taxon>
        <taxon>Streptophyta</taxon>
        <taxon>Embryophyta</taxon>
        <taxon>Tracheophyta</taxon>
        <taxon>Spermatophyta</taxon>
        <taxon>Magnoliopsida</taxon>
        <taxon>Liliopsida</taxon>
        <taxon>Asparagales</taxon>
        <taxon>Orchidaceae</taxon>
        <taxon>Epidendroideae</taxon>
        <taxon>Malaxideae</taxon>
        <taxon>Dendrobiinae</taxon>
        <taxon>Dendrobium</taxon>
    </lineage>
</organism>
<evidence type="ECO:0000313" key="1">
    <source>
        <dbReference type="EMBL" id="KAH0465924.1"/>
    </source>
</evidence>
<gene>
    <name evidence="1" type="ORF">IEQ34_006027</name>
</gene>
<proteinExistence type="predicted"/>
<dbReference type="Proteomes" id="UP000775213">
    <property type="component" value="Unassembled WGS sequence"/>
</dbReference>
<dbReference type="EMBL" id="JAGFBR010000006">
    <property type="protein sequence ID" value="KAH0465924.1"/>
    <property type="molecule type" value="Genomic_DNA"/>
</dbReference>
<dbReference type="AlphaFoldDB" id="A0AAV7HCY9"/>
<protein>
    <submittedName>
        <fullName evidence="1">Uncharacterized protein</fullName>
    </submittedName>
</protein>